<protein>
    <submittedName>
        <fullName evidence="3">VanW like protein</fullName>
    </submittedName>
</protein>
<dbReference type="RefSeq" id="WP_068625326.1">
    <property type="nucleotide sequence ID" value="NZ_MAQA01000014.1"/>
</dbReference>
<feature type="compositionally biased region" description="Low complexity" evidence="1">
    <location>
        <begin position="276"/>
        <end position="319"/>
    </location>
</feature>
<feature type="compositionally biased region" description="Low complexity" evidence="1">
    <location>
        <begin position="147"/>
        <end position="182"/>
    </location>
</feature>
<feature type="domain" description="YoaR-like putative peptidoglycan binding" evidence="2">
    <location>
        <begin position="493"/>
        <end position="585"/>
    </location>
</feature>
<reference evidence="3 4" key="1">
    <citation type="submission" date="2016-06" db="EMBL/GenBank/DDBJ databases">
        <title>Genome sequence of Oerskovia enterophila DSM 43852.</title>
        <authorList>
            <person name="Poehlein A."/>
            <person name="Jag V."/>
            <person name="Bengelsdorf F.R."/>
            <person name="Daniel R."/>
            <person name="Duerre P."/>
        </authorList>
    </citation>
    <scope>NUCLEOTIDE SEQUENCE [LARGE SCALE GENOMIC DNA]</scope>
    <source>
        <strain evidence="3 4">DSM 43852</strain>
    </source>
</reference>
<feature type="compositionally biased region" description="Low complexity" evidence="1">
    <location>
        <begin position="124"/>
        <end position="139"/>
    </location>
</feature>
<organism evidence="3 4">
    <name type="scientific">Oerskovia enterophila</name>
    <dbReference type="NCBI Taxonomy" id="43678"/>
    <lineage>
        <taxon>Bacteria</taxon>
        <taxon>Bacillati</taxon>
        <taxon>Actinomycetota</taxon>
        <taxon>Actinomycetes</taxon>
        <taxon>Micrococcales</taxon>
        <taxon>Cellulomonadaceae</taxon>
        <taxon>Oerskovia</taxon>
    </lineage>
</organism>
<accession>A0ABX2Y7L4</accession>
<gene>
    <name evidence="3" type="ORF">OERS_15330</name>
</gene>
<feature type="compositionally biased region" description="Low complexity" evidence="1">
    <location>
        <begin position="326"/>
        <end position="362"/>
    </location>
</feature>
<sequence>MGHPTERENAPDPSLSDGTATPVESGAPVAESAAAPAGVPGAAGAPASPASEASATVSDTVTPEAETAASGPEIVEPADEPAPVESSTSSEPTVLVDQAASAADTPSPDEQPAEVLGAEGTAEAVADAPPVVSDADPVLPTAPQPVAPAAAAAPAGETPEPIGTTTPEPAAPVSEAQAVTPAAPAPIEPAPAAAEPTVPAAAAPTVSASAAEQAVAPESTATASAAPRGPSFDDDDDVPYSPRVFAFDQSDAATEAVATEAPTGAVTEVLPPVENAPAPAAAAPVASAEPTAPAAAASEAAAVDPAPAAPAPDVQATQVIAPVQDVPEVPATPVEAPAASEVPTSPFAPATSAWTSAATSGPAVPPAPSAPARTSVTSAFTPVGASAPANVEPPADDSPLAGLSGDKAPSRLPKVALWAGIGVVVLGGLYTGAQWFYSDKVPPETTVAGVEVGGLDRTSAVAALEKGLSGRAKEPITLQAGEATTTLDPAAAGLAFDAQATADELTSFSMSPVQLWKQLFGGEDEPPVTTVDKTKLAAQVAEIEAGLNLEPVDGSVVFTDGQPTATPAQDGAEVVADEATTIIESSWLTAAQPLELPTDPIAPAITQAETDAALAQATTLVSAPVTVEVGGQRAELSPAVLAEAAAFNAADGSLQLTFDGATLLEAVVDGTDNLLNEAADAKFVFVNGAPVIEGGAPGTTIDPAALSAAVATAGAGTERTATVELVESDPAQSVAALEALGVKEKISEFSTPLTNDAQRTENLRVGASKVNGTLVLPGATFSLTETLSPITKAGGYFSAGIVQDGKHVDGIGGGLSQMATTTYNAGFFAGLDDVEHRQHSYWFTRYPAGREATIFVGSIDMKFKNDTPYGVLMQSWVAGGELHVAIWSTKYYEVQTSEGEKRNVVQPSTVTHSGADCVPQPKGNPGFTITTPRKVLLDGKVVKDEKNTWTYKPDNQVVCAP</sequence>
<comment type="caution">
    <text evidence="3">The sequence shown here is derived from an EMBL/GenBank/DDBJ whole genome shotgun (WGS) entry which is preliminary data.</text>
</comment>
<feature type="region of interest" description="Disordered" evidence="1">
    <location>
        <begin position="1"/>
        <end position="404"/>
    </location>
</feature>
<dbReference type="InterPro" id="IPR022029">
    <property type="entry name" value="YoaR-like_PG-bd"/>
</dbReference>
<feature type="compositionally biased region" description="Basic and acidic residues" evidence="1">
    <location>
        <begin position="1"/>
        <end position="10"/>
    </location>
</feature>
<evidence type="ECO:0000256" key="1">
    <source>
        <dbReference type="SAM" id="MobiDB-lite"/>
    </source>
</evidence>
<dbReference type="PANTHER" id="PTHR35788">
    <property type="entry name" value="EXPORTED PROTEIN-RELATED"/>
    <property type="match status" value="1"/>
</dbReference>
<feature type="compositionally biased region" description="Low complexity" evidence="1">
    <location>
        <begin position="190"/>
        <end position="227"/>
    </location>
</feature>
<dbReference type="Proteomes" id="UP000093412">
    <property type="component" value="Unassembled WGS sequence"/>
</dbReference>
<feature type="compositionally biased region" description="Low complexity" evidence="1">
    <location>
        <begin position="23"/>
        <end position="55"/>
    </location>
</feature>
<dbReference type="Pfam" id="PF04294">
    <property type="entry name" value="VanW"/>
    <property type="match status" value="1"/>
</dbReference>
<evidence type="ECO:0000313" key="4">
    <source>
        <dbReference type="Proteomes" id="UP000093412"/>
    </source>
</evidence>
<evidence type="ECO:0000259" key="2">
    <source>
        <dbReference type="Pfam" id="PF12229"/>
    </source>
</evidence>
<evidence type="ECO:0000313" key="3">
    <source>
        <dbReference type="EMBL" id="OCI31704.1"/>
    </source>
</evidence>
<name>A0ABX2Y7L4_9CELL</name>
<dbReference type="EMBL" id="MAQA01000014">
    <property type="protein sequence ID" value="OCI31704.1"/>
    <property type="molecule type" value="Genomic_DNA"/>
</dbReference>
<feature type="compositionally biased region" description="Low complexity" evidence="1">
    <location>
        <begin position="252"/>
        <end position="269"/>
    </location>
</feature>
<feature type="compositionally biased region" description="Low complexity" evidence="1">
    <location>
        <begin position="370"/>
        <end position="379"/>
    </location>
</feature>
<dbReference type="InterPro" id="IPR052913">
    <property type="entry name" value="Glycopeptide_resist_protein"/>
</dbReference>
<proteinExistence type="predicted"/>
<dbReference type="InterPro" id="IPR007391">
    <property type="entry name" value="Vancomycin_resist_VanW"/>
</dbReference>
<dbReference type="PANTHER" id="PTHR35788:SF1">
    <property type="entry name" value="EXPORTED PROTEIN"/>
    <property type="match status" value="1"/>
</dbReference>
<dbReference type="Pfam" id="PF12229">
    <property type="entry name" value="PG_binding_4"/>
    <property type="match status" value="1"/>
</dbReference>
<keyword evidence="4" id="KW-1185">Reference proteome</keyword>